<sequence>MKSNLVMLRKMREVEVVMGSDKVVKRASRHELDKIIGFGMIATFIVFVCSRLICGRIRGVGSRQMSEIEPRIDLEQVDLFLHTESDSPYGYVVYGVGHICFICFCLIKVPNDQYVQIGMVSGLPVSVNGKEFSPASLLSELNEIGGEISNMVKNEDSGSPSWSASLFMQTTEDVARAIVLLATTVRSPRPSVVFSSKDDNGNSPLHKLQHQVSRVLKGFSQPLEVKSGTYNPEVLTSQKRQWASVQLQSLKQYFGRKSEGSGKFRSAFSGQHQSRVEPNLEPQVLFVYPPEKQLPLKYKDLLSFCFPGGVEVHAIEKTSSMSELNEILLGQVMMGSSMESDSE</sequence>
<evidence type="ECO:0000313" key="1">
    <source>
        <dbReference type="EMBL" id="KAI8007769.1"/>
    </source>
</evidence>
<name>A0ACC0H3B0_9ERIC</name>
<accession>A0ACC0H3B0</accession>
<organism evidence="1 2">
    <name type="scientific">Camellia lanceoleosa</name>
    <dbReference type="NCBI Taxonomy" id="1840588"/>
    <lineage>
        <taxon>Eukaryota</taxon>
        <taxon>Viridiplantae</taxon>
        <taxon>Streptophyta</taxon>
        <taxon>Embryophyta</taxon>
        <taxon>Tracheophyta</taxon>
        <taxon>Spermatophyta</taxon>
        <taxon>Magnoliopsida</taxon>
        <taxon>eudicotyledons</taxon>
        <taxon>Gunneridae</taxon>
        <taxon>Pentapetalae</taxon>
        <taxon>asterids</taxon>
        <taxon>Ericales</taxon>
        <taxon>Theaceae</taxon>
        <taxon>Camellia</taxon>
    </lineage>
</organism>
<gene>
    <name evidence="1" type="ORF">LOK49_LG07G00243</name>
</gene>
<reference evidence="1 2" key="1">
    <citation type="journal article" date="2022" name="Plant J.">
        <title>Chromosome-level genome of Camellia lanceoleosa provides a valuable resource for understanding genome evolution and self-incompatibility.</title>
        <authorList>
            <person name="Gong W."/>
            <person name="Xiao S."/>
            <person name="Wang L."/>
            <person name="Liao Z."/>
            <person name="Chang Y."/>
            <person name="Mo W."/>
            <person name="Hu G."/>
            <person name="Li W."/>
            <person name="Zhao G."/>
            <person name="Zhu H."/>
            <person name="Hu X."/>
            <person name="Ji K."/>
            <person name="Xiang X."/>
            <person name="Song Q."/>
            <person name="Yuan D."/>
            <person name="Jin S."/>
            <person name="Zhang L."/>
        </authorList>
    </citation>
    <scope>NUCLEOTIDE SEQUENCE [LARGE SCALE GENOMIC DNA]</scope>
    <source>
        <strain evidence="1">SQ_2022a</strain>
    </source>
</reference>
<evidence type="ECO:0000313" key="2">
    <source>
        <dbReference type="Proteomes" id="UP001060215"/>
    </source>
</evidence>
<dbReference type="Proteomes" id="UP001060215">
    <property type="component" value="Chromosome 7"/>
</dbReference>
<protein>
    <submittedName>
        <fullName evidence="1">Uncharacterized protein</fullName>
    </submittedName>
</protein>
<comment type="caution">
    <text evidence="1">The sequence shown here is derived from an EMBL/GenBank/DDBJ whole genome shotgun (WGS) entry which is preliminary data.</text>
</comment>
<proteinExistence type="predicted"/>
<dbReference type="EMBL" id="CM045764">
    <property type="protein sequence ID" value="KAI8007769.1"/>
    <property type="molecule type" value="Genomic_DNA"/>
</dbReference>
<keyword evidence="2" id="KW-1185">Reference proteome</keyword>